<dbReference type="OrthoDB" id="963558at2"/>
<reference evidence="2 3" key="1">
    <citation type="journal article" date="2018" name="Antonie Van Leeuwenhoek">
        <title>Larkinella terrae sp. nov., isolated from soil on Jeju Island, South Korea.</title>
        <authorList>
            <person name="Ten L.N."/>
            <person name="Jeon J."/>
            <person name="Park S.J."/>
            <person name="Park S."/>
            <person name="Lee S.Y."/>
            <person name="Kim M.K."/>
            <person name="Jung H.Y."/>
        </authorList>
    </citation>
    <scope>NUCLEOTIDE SEQUENCE [LARGE SCALE GENOMIC DNA]</scope>
    <source>
        <strain evidence="2 3">KCTC 52001</strain>
    </source>
</reference>
<name>A0A7K0ELN3_9BACT</name>
<gene>
    <name evidence="2" type="ORF">GJJ30_14160</name>
</gene>
<feature type="transmembrane region" description="Helical" evidence="1">
    <location>
        <begin position="54"/>
        <end position="74"/>
    </location>
</feature>
<dbReference type="RefSeq" id="WP_154175814.1">
    <property type="nucleotide sequence ID" value="NZ_WJXZ01000007.1"/>
</dbReference>
<keyword evidence="1" id="KW-0472">Membrane</keyword>
<dbReference type="EMBL" id="WJXZ01000007">
    <property type="protein sequence ID" value="MRS62441.1"/>
    <property type="molecule type" value="Genomic_DNA"/>
</dbReference>
<dbReference type="Proteomes" id="UP000441754">
    <property type="component" value="Unassembled WGS sequence"/>
</dbReference>
<dbReference type="AlphaFoldDB" id="A0A7K0ELN3"/>
<organism evidence="2 3">
    <name type="scientific">Larkinella terrae</name>
    <dbReference type="NCBI Taxonomy" id="2025311"/>
    <lineage>
        <taxon>Bacteria</taxon>
        <taxon>Pseudomonadati</taxon>
        <taxon>Bacteroidota</taxon>
        <taxon>Cytophagia</taxon>
        <taxon>Cytophagales</taxon>
        <taxon>Spirosomataceae</taxon>
        <taxon>Larkinella</taxon>
    </lineage>
</organism>
<evidence type="ECO:0000313" key="2">
    <source>
        <dbReference type="EMBL" id="MRS62441.1"/>
    </source>
</evidence>
<sequence length="83" mass="9724">MPTNDRPYFMIAKPGSSEDFDFGEVNRFQANTSSHRMAKYRKNKPYKLSLSKTILWSSILLIAVGFLFLWFKLIEKLIGLFMQ</sequence>
<evidence type="ECO:0000256" key="1">
    <source>
        <dbReference type="SAM" id="Phobius"/>
    </source>
</evidence>
<accession>A0A7K0ELN3</accession>
<comment type="caution">
    <text evidence="2">The sequence shown here is derived from an EMBL/GenBank/DDBJ whole genome shotgun (WGS) entry which is preliminary data.</text>
</comment>
<proteinExistence type="predicted"/>
<keyword evidence="1" id="KW-0812">Transmembrane</keyword>
<evidence type="ECO:0000313" key="3">
    <source>
        <dbReference type="Proteomes" id="UP000441754"/>
    </source>
</evidence>
<keyword evidence="3" id="KW-1185">Reference proteome</keyword>
<protein>
    <submittedName>
        <fullName evidence="2">Uncharacterized protein</fullName>
    </submittedName>
</protein>
<keyword evidence="1" id="KW-1133">Transmembrane helix</keyword>